<name>A0A4Z2I0Y9_9TELE</name>
<dbReference type="EMBL" id="SRLO01000146">
    <property type="protein sequence ID" value="TNN71716.1"/>
    <property type="molecule type" value="Genomic_DNA"/>
</dbReference>
<comment type="caution">
    <text evidence="1">The sequence shown here is derived from an EMBL/GenBank/DDBJ whole genome shotgun (WGS) entry which is preliminary data.</text>
</comment>
<reference evidence="1 2" key="1">
    <citation type="submission" date="2019-03" db="EMBL/GenBank/DDBJ databases">
        <title>First draft genome of Liparis tanakae, snailfish: a comprehensive survey of snailfish specific genes.</title>
        <authorList>
            <person name="Kim W."/>
            <person name="Song I."/>
            <person name="Jeong J.-H."/>
            <person name="Kim D."/>
            <person name="Kim S."/>
            <person name="Ryu S."/>
            <person name="Song J.Y."/>
            <person name="Lee S.K."/>
        </authorList>
    </citation>
    <scope>NUCLEOTIDE SEQUENCE [LARGE SCALE GENOMIC DNA]</scope>
    <source>
        <tissue evidence="1">Muscle</tissue>
    </source>
</reference>
<gene>
    <name evidence="1" type="ORF">EYF80_018067</name>
</gene>
<dbReference type="AlphaFoldDB" id="A0A4Z2I0Y9"/>
<proteinExistence type="predicted"/>
<dbReference type="Proteomes" id="UP000314294">
    <property type="component" value="Unassembled WGS sequence"/>
</dbReference>
<evidence type="ECO:0000313" key="1">
    <source>
        <dbReference type="EMBL" id="TNN71716.1"/>
    </source>
</evidence>
<sequence>MGEMGMKTRVLVNEEVNCFCGCAQEEECVDLRWKMYRQWGPEGEAQHCPHQEFPAGFWDHTSSSIPESPREAGLKDRWGATQCHLKPLSPLREGGGVTTGGLHASLPVIASQSEGSLLGSAVQ</sequence>
<keyword evidence="2" id="KW-1185">Reference proteome</keyword>
<protein>
    <submittedName>
        <fullName evidence="1">Uncharacterized protein</fullName>
    </submittedName>
</protein>
<evidence type="ECO:0000313" key="2">
    <source>
        <dbReference type="Proteomes" id="UP000314294"/>
    </source>
</evidence>
<organism evidence="1 2">
    <name type="scientific">Liparis tanakae</name>
    <name type="common">Tanaka's snailfish</name>
    <dbReference type="NCBI Taxonomy" id="230148"/>
    <lineage>
        <taxon>Eukaryota</taxon>
        <taxon>Metazoa</taxon>
        <taxon>Chordata</taxon>
        <taxon>Craniata</taxon>
        <taxon>Vertebrata</taxon>
        <taxon>Euteleostomi</taxon>
        <taxon>Actinopterygii</taxon>
        <taxon>Neopterygii</taxon>
        <taxon>Teleostei</taxon>
        <taxon>Neoteleostei</taxon>
        <taxon>Acanthomorphata</taxon>
        <taxon>Eupercaria</taxon>
        <taxon>Perciformes</taxon>
        <taxon>Cottioidei</taxon>
        <taxon>Cottales</taxon>
        <taxon>Liparidae</taxon>
        <taxon>Liparis</taxon>
    </lineage>
</organism>
<accession>A0A4Z2I0Y9</accession>